<accession>A0ABW3ZHT1</accession>
<name>A0ABW3ZHT1_9RHOB</name>
<dbReference type="InterPro" id="IPR028992">
    <property type="entry name" value="Hedgehog/Intein_dom"/>
</dbReference>
<dbReference type="EMBL" id="JBHTMU010000014">
    <property type="protein sequence ID" value="MFD1342689.1"/>
    <property type="molecule type" value="Genomic_DNA"/>
</dbReference>
<comment type="caution">
    <text evidence="2">The sequence shown here is derived from an EMBL/GenBank/DDBJ whole genome shotgun (WGS) entry which is preliminary data.</text>
</comment>
<sequence length="344" mass="37334">MSDYPVSYQQYFGSLLNVDFFSGTQTLLFSFLGGVNNSATLTDTSGVLYVGEEFILDGRTVSLIGSGTAQPGVDILGVTVPSGTIKDLLYVEDTTTGEKFFVYPDGAPNFTGAIALVVDLQPVGYSMTAATPICFCRGTEIAVPDGKQRIEKIREGDQVLDYGGEVLTVIEARRTRYDILPNAWAPIVIEPNALGPDTPNRRLKVSPQHRLALPVSQQDSDLPLLAPAKAFTVLPGVHRARKRKPVVYIHLLTERHALLRANNLPAESLLPTRVEADDEIGPDTEMVAQVSDADHKLVDAQPCGKILSTAAARQILRTWTYVRDSGCGPVNLSRTYDFSDAQLG</sequence>
<dbReference type="InterPro" id="IPR036844">
    <property type="entry name" value="Hint_dom_sf"/>
</dbReference>
<proteinExistence type="predicted"/>
<dbReference type="RefSeq" id="WP_386802987.1">
    <property type="nucleotide sequence ID" value="NZ_JBHTMU010000014.1"/>
</dbReference>
<dbReference type="Pfam" id="PF13403">
    <property type="entry name" value="Hint_2"/>
    <property type="match status" value="1"/>
</dbReference>
<dbReference type="Proteomes" id="UP001597135">
    <property type="component" value="Unassembled WGS sequence"/>
</dbReference>
<gene>
    <name evidence="2" type="ORF">ACFQ4E_09690</name>
</gene>
<evidence type="ECO:0000313" key="3">
    <source>
        <dbReference type="Proteomes" id="UP001597135"/>
    </source>
</evidence>
<reference evidence="3" key="1">
    <citation type="journal article" date="2019" name="Int. J. Syst. Evol. Microbiol.">
        <title>The Global Catalogue of Microorganisms (GCM) 10K type strain sequencing project: providing services to taxonomists for standard genome sequencing and annotation.</title>
        <authorList>
            <consortium name="The Broad Institute Genomics Platform"/>
            <consortium name="The Broad Institute Genome Sequencing Center for Infectious Disease"/>
            <person name="Wu L."/>
            <person name="Ma J."/>
        </authorList>
    </citation>
    <scope>NUCLEOTIDE SEQUENCE [LARGE SCALE GENOMIC DNA]</scope>
    <source>
        <strain evidence="3">CCUG 62953</strain>
    </source>
</reference>
<dbReference type="SUPFAM" id="SSF51294">
    <property type="entry name" value="Hedgehog/intein (Hint) domain"/>
    <property type="match status" value="1"/>
</dbReference>
<organism evidence="2 3">
    <name type="scientific">Litorisediminicola beolgyonensis</name>
    <dbReference type="NCBI Taxonomy" id="1173614"/>
    <lineage>
        <taxon>Bacteria</taxon>
        <taxon>Pseudomonadati</taxon>
        <taxon>Pseudomonadota</taxon>
        <taxon>Alphaproteobacteria</taxon>
        <taxon>Rhodobacterales</taxon>
        <taxon>Paracoccaceae</taxon>
        <taxon>Litorisediminicola</taxon>
    </lineage>
</organism>
<evidence type="ECO:0000259" key="1">
    <source>
        <dbReference type="Pfam" id="PF13403"/>
    </source>
</evidence>
<dbReference type="Gene3D" id="2.170.16.10">
    <property type="entry name" value="Hedgehog/Intein (Hint) domain"/>
    <property type="match status" value="1"/>
</dbReference>
<protein>
    <submittedName>
        <fullName evidence="2">Hint domain-containing protein</fullName>
    </submittedName>
</protein>
<keyword evidence="3" id="KW-1185">Reference proteome</keyword>
<feature type="domain" description="Hedgehog/Intein (Hint)" evidence="1">
    <location>
        <begin position="133"/>
        <end position="272"/>
    </location>
</feature>
<evidence type="ECO:0000313" key="2">
    <source>
        <dbReference type="EMBL" id="MFD1342689.1"/>
    </source>
</evidence>